<dbReference type="Proteomes" id="UP000268350">
    <property type="component" value="Unassembled WGS sequence"/>
</dbReference>
<dbReference type="Pfam" id="PF13328">
    <property type="entry name" value="HD_4"/>
    <property type="match status" value="1"/>
</dbReference>
<evidence type="ECO:0000256" key="4">
    <source>
        <dbReference type="ARBA" id="ARBA00023211"/>
    </source>
</evidence>
<comment type="similarity">
    <text evidence="7">Belongs to the MESH1 family.</text>
</comment>
<evidence type="ECO:0000256" key="2">
    <source>
        <dbReference type="ARBA" id="ARBA00022723"/>
    </source>
</evidence>
<protein>
    <recommendedName>
        <fullName evidence="8">Guanosine-3',5'-bis(diphosphate) 3'-pyrophosphohydrolase MESH1</fullName>
        <ecNumber evidence="5">3.1.7.2</ecNumber>
    </recommendedName>
    <alternativeName>
        <fullName evidence="9">Metazoan SpoT homolog 1</fullName>
    </alternativeName>
    <alternativeName>
        <fullName evidence="10">Penta-phosphate guanosine-3'-pyrophosphohydrolase</fullName>
    </alternativeName>
</protein>
<comment type="cofactor">
    <cofactor evidence="1">
        <name>Mn(2+)</name>
        <dbReference type="ChEBI" id="CHEBI:29035"/>
    </cofactor>
</comment>
<dbReference type="STRING" id="7266.A0A3B0JKI9"/>
<evidence type="ECO:0000256" key="6">
    <source>
        <dbReference type="ARBA" id="ARBA00037781"/>
    </source>
</evidence>
<evidence type="ECO:0000256" key="7">
    <source>
        <dbReference type="ARBA" id="ARBA00038354"/>
    </source>
</evidence>
<dbReference type="PANTHER" id="PTHR46246:SF1">
    <property type="entry name" value="GUANOSINE-3',5'-BIS(DIPHOSPHATE) 3'-PYROPHOSPHOHYDROLASE MESH1"/>
    <property type="match status" value="1"/>
</dbReference>
<evidence type="ECO:0000256" key="11">
    <source>
        <dbReference type="ARBA" id="ARBA00047968"/>
    </source>
</evidence>
<dbReference type="OrthoDB" id="430679at2759"/>
<dbReference type="PROSITE" id="PS51831">
    <property type="entry name" value="HD"/>
    <property type="match status" value="1"/>
</dbReference>
<dbReference type="CDD" id="cd00077">
    <property type="entry name" value="HDc"/>
    <property type="match status" value="1"/>
</dbReference>
<keyword evidence="14" id="KW-1185">Reference proteome</keyword>
<dbReference type="SUPFAM" id="SSF109604">
    <property type="entry name" value="HD-domain/PDEase-like"/>
    <property type="match status" value="1"/>
</dbReference>
<evidence type="ECO:0000256" key="3">
    <source>
        <dbReference type="ARBA" id="ARBA00022801"/>
    </source>
</evidence>
<evidence type="ECO:0000256" key="5">
    <source>
        <dbReference type="ARBA" id="ARBA00024387"/>
    </source>
</evidence>
<evidence type="ECO:0000313" key="14">
    <source>
        <dbReference type="Proteomes" id="UP000268350"/>
    </source>
</evidence>
<comment type="catalytic activity">
    <reaction evidence="11">
        <text>guanosine 3',5'-bis(diphosphate) + H2O = GDP + diphosphate + H(+)</text>
        <dbReference type="Rhea" id="RHEA:14253"/>
        <dbReference type="ChEBI" id="CHEBI:15377"/>
        <dbReference type="ChEBI" id="CHEBI:15378"/>
        <dbReference type="ChEBI" id="CHEBI:33019"/>
        <dbReference type="ChEBI" id="CHEBI:58189"/>
        <dbReference type="ChEBI" id="CHEBI:77828"/>
        <dbReference type="EC" id="3.1.7.2"/>
    </reaction>
</comment>
<dbReference type="SMART" id="SM00471">
    <property type="entry name" value="HDc"/>
    <property type="match status" value="1"/>
</dbReference>
<accession>A0A3B0JKI9</accession>
<dbReference type="InterPro" id="IPR003607">
    <property type="entry name" value="HD/PDEase_dom"/>
</dbReference>
<keyword evidence="3 13" id="KW-0378">Hydrolase</keyword>
<dbReference type="EC" id="3.1.7.2" evidence="5"/>
<dbReference type="Gene3D" id="1.10.3210.10">
    <property type="entry name" value="Hypothetical protein af1432"/>
    <property type="match status" value="1"/>
</dbReference>
<keyword evidence="2" id="KW-0479">Metal-binding</keyword>
<dbReference type="GO" id="GO:0046872">
    <property type="term" value="F:metal ion binding"/>
    <property type="evidence" value="ECO:0007669"/>
    <property type="project" value="UniProtKB-KW"/>
</dbReference>
<evidence type="ECO:0000256" key="10">
    <source>
        <dbReference type="ARBA" id="ARBA00041770"/>
    </source>
</evidence>
<feature type="domain" description="HD" evidence="12">
    <location>
        <begin position="33"/>
        <end position="128"/>
    </location>
</feature>
<dbReference type="FunFam" id="1.10.3210.10:FF:000012">
    <property type="entry name" value="HD domain containing 3"/>
    <property type="match status" value="1"/>
</dbReference>
<evidence type="ECO:0000256" key="9">
    <source>
        <dbReference type="ARBA" id="ARBA00041464"/>
    </source>
</evidence>
<evidence type="ECO:0000256" key="8">
    <source>
        <dbReference type="ARBA" id="ARBA00040793"/>
    </source>
</evidence>
<organism evidence="13 14">
    <name type="scientific">Drosophila guanche</name>
    <name type="common">Fruit fly</name>
    <dbReference type="NCBI Taxonomy" id="7266"/>
    <lineage>
        <taxon>Eukaryota</taxon>
        <taxon>Metazoa</taxon>
        <taxon>Ecdysozoa</taxon>
        <taxon>Arthropoda</taxon>
        <taxon>Hexapoda</taxon>
        <taxon>Insecta</taxon>
        <taxon>Pterygota</taxon>
        <taxon>Neoptera</taxon>
        <taxon>Endopterygota</taxon>
        <taxon>Diptera</taxon>
        <taxon>Brachycera</taxon>
        <taxon>Muscomorpha</taxon>
        <taxon>Ephydroidea</taxon>
        <taxon>Drosophilidae</taxon>
        <taxon>Drosophila</taxon>
        <taxon>Sophophora</taxon>
    </lineage>
</organism>
<evidence type="ECO:0000256" key="1">
    <source>
        <dbReference type="ARBA" id="ARBA00001936"/>
    </source>
</evidence>
<sequence>MTPHPSSRFMECLQYAAHKHRDQRRKDPAQTPYVNHVINVSTILAVEACIEDEAVLMAAILHDVVEDTDATFADLEALFGADVCGLVREVTDDKSLDKQERKRLQIANAAKTSPRAKLIKLADKLDNLRDLLVNTPQGWTEERRELYFVWAKQVVDNLRGTNTNLELKLDEIFRQRGLL</sequence>
<evidence type="ECO:0000259" key="12">
    <source>
        <dbReference type="PROSITE" id="PS51831"/>
    </source>
</evidence>
<dbReference type="PANTHER" id="PTHR46246">
    <property type="entry name" value="GUANOSINE-3',5'-BIS(DIPHOSPHATE) 3'-PYROPHOSPHOHYDROLASE MESH1"/>
    <property type="match status" value="1"/>
</dbReference>
<comment type="function">
    <text evidence="6">ppGpp hydrolyzing enzyme involved in starvation response.</text>
</comment>
<dbReference type="OMA" id="PPWRERK"/>
<evidence type="ECO:0000313" key="13">
    <source>
        <dbReference type="EMBL" id="SPP81323.1"/>
    </source>
</evidence>
<dbReference type="InterPro" id="IPR052194">
    <property type="entry name" value="MESH1"/>
</dbReference>
<dbReference type="InterPro" id="IPR006674">
    <property type="entry name" value="HD_domain"/>
</dbReference>
<proteinExistence type="inferred from homology"/>
<dbReference type="EMBL" id="OUUW01000005">
    <property type="protein sequence ID" value="SPP81323.1"/>
    <property type="molecule type" value="Genomic_DNA"/>
</dbReference>
<name>A0A3B0JKI9_DROGU</name>
<keyword evidence="4" id="KW-0464">Manganese</keyword>
<dbReference type="GO" id="GO:0008893">
    <property type="term" value="F:guanosine-3',5'-bis(diphosphate) 3'-diphosphatase activity"/>
    <property type="evidence" value="ECO:0007669"/>
    <property type="project" value="UniProtKB-EC"/>
</dbReference>
<gene>
    <name evidence="13" type="ORF">DGUA_6G006330</name>
</gene>
<reference evidence="14" key="1">
    <citation type="submission" date="2018-01" db="EMBL/GenBank/DDBJ databases">
        <authorList>
            <person name="Alioto T."/>
            <person name="Alioto T."/>
        </authorList>
    </citation>
    <scope>NUCLEOTIDE SEQUENCE [LARGE SCALE GENOMIC DNA]</scope>
</reference>
<dbReference type="AlphaFoldDB" id="A0A3B0JKI9"/>